<organism evidence="1 2">
    <name type="scientific">Arthrobacter deserti</name>
    <dbReference type="NCBI Taxonomy" id="1742687"/>
    <lineage>
        <taxon>Bacteria</taxon>
        <taxon>Bacillati</taxon>
        <taxon>Actinomycetota</taxon>
        <taxon>Actinomycetes</taxon>
        <taxon>Micrococcales</taxon>
        <taxon>Micrococcaceae</taxon>
        <taxon>Arthrobacter</taxon>
    </lineage>
</organism>
<accession>A0ABX1JN35</accession>
<name>A0ABX1JN35_9MICC</name>
<evidence type="ECO:0000313" key="2">
    <source>
        <dbReference type="Proteomes" id="UP000523795"/>
    </source>
</evidence>
<keyword evidence="2" id="KW-1185">Reference proteome</keyword>
<gene>
    <name evidence="1" type="ORF">HER39_09055</name>
</gene>
<feature type="non-terminal residue" evidence="1">
    <location>
        <position position="103"/>
    </location>
</feature>
<evidence type="ECO:0000313" key="1">
    <source>
        <dbReference type="EMBL" id="NKX50710.1"/>
    </source>
</evidence>
<proteinExistence type="predicted"/>
<dbReference type="GO" id="GO:0016301">
    <property type="term" value="F:kinase activity"/>
    <property type="evidence" value="ECO:0007669"/>
    <property type="project" value="UniProtKB-KW"/>
</dbReference>
<reference evidence="1 2" key="1">
    <citation type="submission" date="2020-04" db="EMBL/GenBank/DDBJ databases">
        <authorList>
            <person name="Liu S."/>
        </authorList>
    </citation>
    <scope>NUCLEOTIDE SEQUENCE [LARGE SCALE GENOMIC DNA]</scope>
    <source>
        <strain evidence="1 2">CGMCC 1.15091</strain>
    </source>
</reference>
<dbReference type="EMBL" id="JAAZSR010000118">
    <property type="protein sequence ID" value="NKX50710.1"/>
    <property type="molecule type" value="Genomic_DNA"/>
</dbReference>
<sequence>MIGLLTGLVGIVLGAFGVLAFHLCERQRRERVEVGERVLPEGAAEVLSAIGRAYVIVDVIDGVVRASPAAYAFGLVRGHTVVHKELLELTGRVRRDGVIEERQ</sequence>
<keyword evidence="1" id="KW-0418">Kinase</keyword>
<comment type="caution">
    <text evidence="1">The sequence shown here is derived from an EMBL/GenBank/DDBJ whole genome shotgun (WGS) entry which is preliminary data.</text>
</comment>
<dbReference type="Proteomes" id="UP000523795">
    <property type="component" value="Unassembled WGS sequence"/>
</dbReference>
<keyword evidence="1" id="KW-0808">Transferase</keyword>
<protein>
    <submittedName>
        <fullName evidence="1">Two-component sensor histidine kinase</fullName>
    </submittedName>
</protein>